<dbReference type="STRING" id="7719.ENSCINP00000007858"/>
<feature type="chain" id="PRO_5003347132" evidence="3">
    <location>
        <begin position="27"/>
        <end position="592"/>
    </location>
</feature>
<sequence length="592" mass="65303">MATSMRRFVSYSFVLVCLGTFSLVHSQSIVDVRLFPLTNSYPVLPLSSGALDVQINELSSYSWFYVCYDDWSDANSFVACGNLGYPGYTSHSPIAPLSPTALLISCTGTESSLDECQHVTTSTCRSGHTYVSCSLRDNQVQRYIRLRAIGLTGVGRVQIAVNSVWGSICGHNWDRASANVACRQLGYGTAREHYSGVQFGQGHGTITVSSINCHGNETNLEQCQYELIPLMSDYTNYSMDGCSQRNLAGVSCNTPNYGHQESIALVDSPAGQPSVGRVVVRVGSVWGSICSNRWTIREAAVVCRQLGLGYAHSSLQDVWQMTASGQGLRTVATNVVCTGNEDALSECEYFINYDPFGADCGSGWTTTAAYVGVVCSNELPDLQLDMADLTNSMWVDVLHMNYLRCAAEERCLSTSGYYPSNSNSTRKLLRFTTSVWNRGTAAFRPWLQSNAWEWHACHGHFHSMAEFAHFDILSIDTFERAAEGHKASFCLEDSVCQEGVSKRYRCTTETTPTPQGISAGCADTYFAQYDCQWIDVTDVSNGEYYLRVNLNPLESVGELDFDNNHNVCTITLNDRSVVVNRCFIPSDQRETS</sequence>
<dbReference type="PANTHER" id="PTHR45817">
    <property type="entry name" value="LYSYL OXIDASE-LIKE-RELATED"/>
    <property type="match status" value="1"/>
</dbReference>
<dbReference type="AlphaFoldDB" id="F6ZTM3"/>
<dbReference type="GO" id="GO:0004720">
    <property type="term" value="F:protein-lysine 6-oxidase activity"/>
    <property type="evidence" value="ECO:0000318"/>
    <property type="project" value="GO_Central"/>
</dbReference>
<dbReference type="SUPFAM" id="SSF56487">
    <property type="entry name" value="SRCR-like"/>
    <property type="match status" value="3"/>
</dbReference>
<dbReference type="EMBL" id="EAAA01001508">
    <property type="status" value="NOT_ANNOTATED_CDS"/>
    <property type="molecule type" value="Genomic_DNA"/>
</dbReference>
<reference evidence="6" key="1">
    <citation type="journal article" date="2002" name="Science">
        <title>The draft genome of Ciona intestinalis: insights into chordate and vertebrate origins.</title>
        <authorList>
            <person name="Dehal P."/>
            <person name="Satou Y."/>
            <person name="Campbell R.K."/>
            <person name="Chapman J."/>
            <person name="Degnan B."/>
            <person name="De Tomaso A."/>
            <person name="Davidson B."/>
            <person name="Di Gregorio A."/>
            <person name="Gelpke M."/>
            <person name="Goodstein D.M."/>
            <person name="Harafuji N."/>
            <person name="Hastings K.E."/>
            <person name="Ho I."/>
            <person name="Hotta K."/>
            <person name="Huang W."/>
            <person name="Kawashima T."/>
            <person name="Lemaire P."/>
            <person name="Martinez D."/>
            <person name="Meinertzhagen I.A."/>
            <person name="Necula S."/>
            <person name="Nonaka M."/>
            <person name="Putnam N."/>
            <person name="Rash S."/>
            <person name="Saiga H."/>
            <person name="Satake M."/>
            <person name="Terry A."/>
            <person name="Yamada L."/>
            <person name="Wang H.G."/>
            <person name="Awazu S."/>
            <person name="Azumi K."/>
            <person name="Boore J."/>
            <person name="Branno M."/>
            <person name="Chin-Bow S."/>
            <person name="DeSantis R."/>
            <person name="Doyle S."/>
            <person name="Francino P."/>
            <person name="Keys D.N."/>
            <person name="Haga S."/>
            <person name="Hayashi H."/>
            <person name="Hino K."/>
            <person name="Imai K.S."/>
            <person name="Inaba K."/>
            <person name="Kano S."/>
            <person name="Kobayashi K."/>
            <person name="Kobayashi M."/>
            <person name="Lee B.I."/>
            <person name="Makabe K.W."/>
            <person name="Manohar C."/>
            <person name="Matassi G."/>
            <person name="Medina M."/>
            <person name="Mochizuki Y."/>
            <person name="Mount S."/>
            <person name="Morishita T."/>
            <person name="Miura S."/>
            <person name="Nakayama A."/>
            <person name="Nishizaka S."/>
            <person name="Nomoto H."/>
            <person name="Ohta F."/>
            <person name="Oishi K."/>
            <person name="Rigoutsos I."/>
            <person name="Sano M."/>
            <person name="Sasaki A."/>
            <person name="Sasakura Y."/>
            <person name="Shoguchi E."/>
            <person name="Shin-i T."/>
            <person name="Spagnuolo A."/>
            <person name="Stainier D."/>
            <person name="Suzuki M.M."/>
            <person name="Tassy O."/>
            <person name="Takatori N."/>
            <person name="Tokuoka M."/>
            <person name="Yagi K."/>
            <person name="Yoshizaki F."/>
            <person name="Wada S."/>
            <person name="Zhang C."/>
            <person name="Hyatt P.D."/>
            <person name="Larimer F."/>
            <person name="Detter C."/>
            <person name="Doggett N."/>
            <person name="Glavina T."/>
            <person name="Hawkins T."/>
            <person name="Richardson P."/>
            <person name="Lucas S."/>
            <person name="Kohara Y."/>
            <person name="Levine M."/>
            <person name="Satoh N."/>
            <person name="Rokhsar D.S."/>
        </authorList>
    </citation>
    <scope>NUCLEOTIDE SEQUENCE [LARGE SCALE GENOMIC DNA]</scope>
</reference>
<dbReference type="EMBL" id="EAAA01001507">
    <property type="status" value="NOT_ANNOTATED_CDS"/>
    <property type="molecule type" value="Genomic_DNA"/>
</dbReference>
<dbReference type="PRINTS" id="PR00074">
    <property type="entry name" value="LYSYLOXIDASE"/>
</dbReference>
<gene>
    <name evidence="5" type="primary">LOC101242989</name>
</gene>
<dbReference type="PROSITE" id="PS50287">
    <property type="entry name" value="SRCR_2"/>
    <property type="match status" value="3"/>
</dbReference>
<evidence type="ECO:0000259" key="4">
    <source>
        <dbReference type="PROSITE" id="PS50287"/>
    </source>
</evidence>
<dbReference type="GO" id="GO:0016020">
    <property type="term" value="C:membrane"/>
    <property type="evidence" value="ECO:0007669"/>
    <property type="project" value="InterPro"/>
</dbReference>
<feature type="domain" description="SRCR" evidence="4">
    <location>
        <begin position="144"/>
        <end position="253"/>
    </location>
</feature>
<evidence type="ECO:0000313" key="5">
    <source>
        <dbReference type="Ensembl" id="ENSCINP00000007858.3"/>
    </source>
</evidence>
<protein>
    <submittedName>
        <fullName evidence="5">Lysyl oxidase homolog 3A</fullName>
    </submittedName>
</protein>
<dbReference type="GeneTree" id="ENSGT00940000171404"/>
<dbReference type="InterPro" id="IPR001695">
    <property type="entry name" value="Lysyl_oxidase"/>
</dbReference>
<dbReference type="InterPro" id="IPR050912">
    <property type="entry name" value="LOX-like_protein"/>
</dbReference>
<dbReference type="Pfam" id="PF01186">
    <property type="entry name" value="Lysyl_oxidase"/>
    <property type="match status" value="1"/>
</dbReference>
<dbReference type="FunFam" id="3.10.250.10:FF:000008">
    <property type="entry name" value="Lysyl oxidase homolog 2"/>
    <property type="match status" value="2"/>
</dbReference>
<reference evidence="5" key="2">
    <citation type="journal article" date="2008" name="Genome Biol.">
        <title>Improved genome assembly and evidence-based global gene model set for the chordate Ciona intestinalis: new insight into intron and operon populations.</title>
        <authorList>
            <person name="Satou Y."/>
            <person name="Mineta K."/>
            <person name="Ogasawara M."/>
            <person name="Sasakura Y."/>
            <person name="Shoguchi E."/>
            <person name="Ueno K."/>
            <person name="Yamada L."/>
            <person name="Matsumoto J."/>
            <person name="Wasserscheid J."/>
            <person name="Dewar K."/>
            <person name="Wiley G.B."/>
            <person name="Macmil S.L."/>
            <person name="Roe B.A."/>
            <person name="Zeller R.W."/>
            <person name="Hastings K.E."/>
            <person name="Lemaire P."/>
            <person name="Lindquist E."/>
            <person name="Endo T."/>
            <person name="Hotta K."/>
            <person name="Inaba K."/>
        </authorList>
    </citation>
    <scope>NUCLEOTIDE SEQUENCE [LARGE SCALE GENOMIC DNA]</scope>
    <source>
        <strain evidence="5">wild type</strain>
    </source>
</reference>
<dbReference type="GO" id="GO:0005507">
    <property type="term" value="F:copper ion binding"/>
    <property type="evidence" value="ECO:0007669"/>
    <property type="project" value="InterPro"/>
</dbReference>
<evidence type="ECO:0000256" key="1">
    <source>
        <dbReference type="ARBA" id="ARBA00023157"/>
    </source>
</evidence>
<keyword evidence="1 2" id="KW-1015">Disulfide bond</keyword>
<feature type="disulfide bond" evidence="2">
    <location>
        <begin position="337"/>
        <end position="347"/>
    </location>
</feature>
<dbReference type="SMART" id="SM00202">
    <property type="entry name" value="SR"/>
    <property type="match status" value="3"/>
</dbReference>
<organism evidence="5 6">
    <name type="scientific">Ciona intestinalis</name>
    <name type="common">Transparent sea squirt</name>
    <name type="synonym">Ascidia intestinalis</name>
    <dbReference type="NCBI Taxonomy" id="7719"/>
    <lineage>
        <taxon>Eukaryota</taxon>
        <taxon>Metazoa</taxon>
        <taxon>Chordata</taxon>
        <taxon>Tunicata</taxon>
        <taxon>Ascidiacea</taxon>
        <taxon>Phlebobranchia</taxon>
        <taxon>Cionidae</taxon>
        <taxon>Ciona</taxon>
    </lineage>
</organism>
<evidence type="ECO:0000256" key="2">
    <source>
        <dbReference type="PROSITE-ProRule" id="PRU00196"/>
    </source>
</evidence>
<dbReference type="OMA" id="SSEWEWH"/>
<reference evidence="5" key="4">
    <citation type="submission" date="2025-09" db="UniProtKB">
        <authorList>
            <consortium name="Ensembl"/>
        </authorList>
    </citation>
    <scope>IDENTIFICATION</scope>
</reference>
<feature type="domain" description="SRCR" evidence="4">
    <location>
        <begin position="263"/>
        <end position="376"/>
    </location>
</feature>
<evidence type="ECO:0000313" key="6">
    <source>
        <dbReference type="Proteomes" id="UP000008144"/>
    </source>
</evidence>
<feature type="disulfide bond" evidence="2">
    <location>
        <begin position="106"/>
        <end position="116"/>
    </location>
</feature>
<reference evidence="5" key="3">
    <citation type="submission" date="2025-08" db="UniProtKB">
        <authorList>
            <consortium name="Ensembl"/>
        </authorList>
    </citation>
    <scope>IDENTIFICATION</scope>
</reference>
<dbReference type="InterPro" id="IPR001190">
    <property type="entry name" value="SRCR"/>
</dbReference>
<accession>F6ZTM3</accession>
<proteinExistence type="predicted"/>
<dbReference type="Proteomes" id="UP000008144">
    <property type="component" value="Chromosome 2"/>
</dbReference>
<comment type="caution">
    <text evidence="2">Lacks conserved residue(s) required for the propagation of feature annotation.</text>
</comment>
<feature type="signal peptide" evidence="3">
    <location>
        <begin position="1"/>
        <end position="26"/>
    </location>
</feature>
<dbReference type="PANTHER" id="PTHR45817:SF4">
    <property type="entry name" value="LYSYL OXIDASE-LIKE-RELATED"/>
    <property type="match status" value="1"/>
</dbReference>
<dbReference type="HOGENOM" id="CLU_002555_3_0_1"/>
<dbReference type="Ensembl" id="ENSCINT00000007858.3">
    <property type="protein sequence ID" value="ENSCINP00000007858.3"/>
    <property type="gene ID" value="ENSCING00000003810.3"/>
</dbReference>
<dbReference type="PRINTS" id="PR00258">
    <property type="entry name" value="SPERACTRCPTR"/>
</dbReference>
<dbReference type="Gene3D" id="3.10.250.10">
    <property type="entry name" value="SRCR-like domain"/>
    <property type="match status" value="3"/>
</dbReference>
<evidence type="ECO:0000256" key="3">
    <source>
        <dbReference type="SAM" id="SignalP"/>
    </source>
</evidence>
<keyword evidence="6" id="KW-1185">Reference proteome</keyword>
<dbReference type="InParanoid" id="F6ZTM3"/>
<dbReference type="InterPro" id="IPR036772">
    <property type="entry name" value="SRCR-like_dom_sf"/>
</dbReference>
<feature type="disulfide bond" evidence="2">
    <location>
        <begin position="213"/>
        <end position="223"/>
    </location>
</feature>
<name>F6ZTM3_CIOIN</name>
<dbReference type="GO" id="GO:0030199">
    <property type="term" value="P:collagen fibril organization"/>
    <property type="evidence" value="ECO:0000318"/>
    <property type="project" value="GO_Central"/>
</dbReference>
<dbReference type="GO" id="GO:0005615">
    <property type="term" value="C:extracellular space"/>
    <property type="evidence" value="ECO:0000318"/>
    <property type="project" value="GO_Central"/>
</dbReference>
<dbReference type="Pfam" id="PF00530">
    <property type="entry name" value="SRCR"/>
    <property type="match status" value="3"/>
</dbReference>
<keyword evidence="3" id="KW-0732">Signal</keyword>
<feature type="domain" description="SRCR" evidence="4">
    <location>
        <begin position="32"/>
        <end position="134"/>
    </location>
</feature>